<evidence type="ECO:0000256" key="1">
    <source>
        <dbReference type="SAM" id="MobiDB-lite"/>
    </source>
</evidence>
<name>A0A6L6IX50_9RHOB</name>
<feature type="compositionally biased region" description="Basic and acidic residues" evidence="1">
    <location>
        <begin position="92"/>
        <end position="107"/>
    </location>
</feature>
<feature type="region of interest" description="Disordered" evidence="1">
    <location>
        <begin position="1"/>
        <end position="39"/>
    </location>
</feature>
<gene>
    <name evidence="3" type="ORF">GL284_12550</name>
</gene>
<feature type="compositionally biased region" description="Basic residues" evidence="1">
    <location>
        <begin position="1"/>
        <end position="14"/>
    </location>
</feature>
<keyword evidence="4" id="KW-1185">Reference proteome</keyword>
<dbReference type="InterPro" id="IPR025430">
    <property type="entry name" value="DUF4167"/>
</dbReference>
<dbReference type="RefSeq" id="WP_155044978.1">
    <property type="nucleotide sequence ID" value="NZ_WMIH01000011.1"/>
</dbReference>
<dbReference type="Pfam" id="PF13763">
    <property type="entry name" value="DUF4167"/>
    <property type="match status" value="1"/>
</dbReference>
<dbReference type="EMBL" id="WMII01000011">
    <property type="protein sequence ID" value="MTH65095.1"/>
    <property type="molecule type" value="Genomic_DNA"/>
</dbReference>
<feature type="compositionally biased region" description="Basic and acidic residues" evidence="1">
    <location>
        <begin position="128"/>
        <end position="197"/>
    </location>
</feature>
<evidence type="ECO:0000313" key="4">
    <source>
        <dbReference type="Proteomes" id="UP000478740"/>
    </source>
</evidence>
<dbReference type="Proteomes" id="UP000478740">
    <property type="component" value="Unassembled WGS sequence"/>
</dbReference>
<accession>A0A6L6IX50</accession>
<organism evidence="3 4">
    <name type="scientific">Paracoccus shanxieyensis</name>
    <dbReference type="NCBI Taxonomy" id="2675752"/>
    <lineage>
        <taxon>Bacteria</taxon>
        <taxon>Pseudomonadati</taxon>
        <taxon>Pseudomonadota</taxon>
        <taxon>Alphaproteobacteria</taxon>
        <taxon>Rhodobacterales</taxon>
        <taxon>Paracoccaceae</taxon>
        <taxon>Paracoccus</taxon>
    </lineage>
</organism>
<evidence type="ECO:0000313" key="3">
    <source>
        <dbReference type="EMBL" id="MTH65095.1"/>
    </source>
</evidence>
<feature type="region of interest" description="Disordered" evidence="1">
    <location>
        <begin position="79"/>
        <end position="305"/>
    </location>
</feature>
<proteinExistence type="predicted"/>
<comment type="caution">
    <text evidence="3">The sequence shown here is derived from an EMBL/GenBank/DDBJ whole genome shotgun (WGS) entry which is preliminary data.</text>
</comment>
<evidence type="ECO:0000259" key="2">
    <source>
        <dbReference type="Pfam" id="PF13763"/>
    </source>
</evidence>
<protein>
    <submittedName>
        <fullName evidence="3">DUF4167 domain-containing protein</fullName>
    </submittedName>
</protein>
<feature type="compositionally biased region" description="Low complexity" evidence="1">
    <location>
        <begin position="273"/>
        <end position="283"/>
    </location>
</feature>
<feature type="compositionally biased region" description="Low complexity" evidence="1">
    <location>
        <begin position="243"/>
        <end position="255"/>
    </location>
</feature>
<reference evidence="3 4" key="1">
    <citation type="submission" date="2019-11" db="EMBL/GenBank/DDBJ databases">
        <authorList>
            <person name="Dong K."/>
        </authorList>
    </citation>
    <scope>NUCLEOTIDE SEQUENCE [LARGE SCALE GENOMIC DNA]</scope>
    <source>
        <strain evidence="3 4">DK608</strain>
    </source>
</reference>
<feature type="domain" description="DUF4167" evidence="2">
    <location>
        <begin position="7"/>
        <end position="81"/>
    </location>
</feature>
<dbReference type="AlphaFoldDB" id="A0A6L6IX50"/>
<sequence length="305" mass="33763">MRSSKSRSRNKSNRQRTLGNVVNRVFDSSGPEGKVRGTPQQIIEKYLTLARDAQLSNDRVAEQSFLQHAEHYTRMLGEAQREQAERQSQNGFHRDDDRDDTGQHGDGSHNNGGQNNGGQNNGGQQHAPRQDRDENGHRRDDNRRDDNRRDDNRRDQQNRRDDNRNDNRQDRRDFRRDDRGDENRQNDRRDDQPRAPRAEPVAADQGLPPVIATDVSAGPVDTPETVAPEAAPAPAAPAPAAPELPLGDAALDGAAESFEPASDDAPKRRRTRSPAAAGAAPRAPRTRRKPAAEGDQPAAEKASGE</sequence>